<dbReference type="PATRIC" id="fig|1618561.3.peg.429"/>
<dbReference type="AlphaFoldDB" id="A0A0F9ZTP9"/>
<accession>A0A0F9ZTP9</accession>
<dbReference type="Proteomes" id="UP000033995">
    <property type="component" value="Unassembled WGS sequence"/>
</dbReference>
<sequence length="106" mass="11600">MSTKKHTIKTKVNKVNKVNRKKIFSIVGLIFLIVAVLVGLYLVKQNQNIEEEAAAGCKYNYDRESCANACSTSKKTGKSINVNGISGGINVEKLQKNVIVSGKDQK</sequence>
<proteinExistence type="predicted"/>
<organism evidence="2 3">
    <name type="scientific">Candidatus Woesebacteria bacterium GW2011_GWA2_33_28</name>
    <dbReference type="NCBI Taxonomy" id="1618561"/>
    <lineage>
        <taxon>Bacteria</taxon>
        <taxon>Candidatus Woeseibacteriota</taxon>
    </lineage>
</organism>
<protein>
    <submittedName>
        <fullName evidence="2">Uncharacterized protein</fullName>
    </submittedName>
</protein>
<dbReference type="EMBL" id="LBOZ01000003">
    <property type="protein sequence ID" value="KKP47639.1"/>
    <property type="molecule type" value="Genomic_DNA"/>
</dbReference>
<comment type="caution">
    <text evidence="2">The sequence shown here is derived from an EMBL/GenBank/DDBJ whole genome shotgun (WGS) entry which is preliminary data.</text>
</comment>
<gene>
    <name evidence="2" type="ORF">UR38_C0003G0044</name>
</gene>
<evidence type="ECO:0000313" key="3">
    <source>
        <dbReference type="Proteomes" id="UP000033995"/>
    </source>
</evidence>
<keyword evidence="1" id="KW-0472">Membrane</keyword>
<evidence type="ECO:0000313" key="2">
    <source>
        <dbReference type="EMBL" id="KKP47639.1"/>
    </source>
</evidence>
<keyword evidence="1" id="KW-0812">Transmembrane</keyword>
<keyword evidence="1" id="KW-1133">Transmembrane helix</keyword>
<evidence type="ECO:0000256" key="1">
    <source>
        <dbReference type="SAM" id="Phobius"/>
    </source>
</evidence>
<name>A0A0F9ZTP9_9BACT</name>
<reference evidence="2 3" key="1">
    <citation type="journal article" date="2015" name="Nature">
        <title>rRNA introns, odd ribosomes, and small enigmatic genomes across a large radiation of phyla.</title>
        <authorList>
            <person name="Brown C.T."/>
            <person name="Hug L.A."/>
            <person name="Thomas B.C."/>
            <person name="Sharon I."/>
            <person name="Castelle C.J."/>
            <person name="Singh A."/>
            <person name="Wilkins M.J."/>
            <person name="Williams K.H."/>
            <person name="Banfield J.F."/>
        </authorList>
    </citation>
    <scope>NUCLEOTIDE SEQUENCE [LARGE SCALE GENOMIC DNA]</scope>
</reference>
<feature type="transmembrane region" description="Helical" evidence="1">
    <location>
        <begin position="23"/>
        <end position="43"/>
    </location>
</feature>